<dbReference type="GO" id="GO:0046872">
    <property type="term" value="F:metal ion binding"/>
    <property type="evidence" value="ECO:0007669"/>
    <property type="project" value="UniProtKB-KW"/>
</dbReference>
<feature type="non-terminal residue" evidence="8">
    <location>
        <position position="174"/>
    </location>
</feature>
<comment type="caution">
    <text evidence="8">The sequence shown here is derived from an EMBL/GenBank/DDBJ whole genome shotgun (WGS) entry which is preliminary data.</text>
</comment>
<dbReference type="Proteomes" id="UP000697710">
    <property type="component" value="Unassembled WGS sequence"/>
</dbReference>
<dbReference type="SUPFAM" id="SSF102114">
    <property type="entry name" value="Radical SAM enzymes"/>
    <property type="match status" value="1"/>
</dbReference>
<dbReference type="Pfam" id="PF13353">
    <property type="entry name" value="Fer4_12"/>
    <property type="match status" value="1"/>
</dbReference>
<evidence type="ECO:0000256" key="7">
    <source>
        <dbReference type="ARBA" id="ARBA00023014"/>
    </source>
</evidence>
<proteinExistence type="predicted"/>
<dbReference type="InterPro" id="IPR058240">
    <property type="entry name" value="rSAM_sf"/>
</dbReference>
<comment type="cofactor">
    <cofactor evidence="1">
        <name>pyridoxal 5'-phosphate</name>
        <dbReference type="ChEBI" id="CHEBI:597326"/>
    </cofactor>
</comment>
<evidence type="ECO:0000256" key="6">
    <source>
        <dbReference type="ARBA" id="ARBA00023004"/>
    </source>
</evidence>
<evidence type="ECO:0000256" key="4">
    <source>
        <dbReference type="ARBA" id="ARBA00022723"/>
    </source>
</evidence>
<dbReference type="InterPro" id="IPR013785">
    <property type="entry name" value="Aldolase_TIM"/>
</dbReference>
<dbReference type="InterPro" id="IPR003739">
    <property type="entry name" value="Lys_aminomutase/Glu_NH3_mut"/>
</dbReference>
<dbReference type="SFLD" id="SFLDS00029">
    <property type="entry name" value="Radical_SAM"/>
    <property type="match status" value="1"/>
</dbReference>
<dbReference type="EMBL" id="JAGQHR010001227">
    <property type="protein sequence ID" value="MCA9730456.1"/>
    <property type="molecule type" value="Genomic_DNA"/>
</dbReference>
<accession>A0A956M3D4</accession>
<protein>
    <submittedName>
        <fullName evidence="8">4Fe-4S cluster-binding domain-containing protein</fullName>
    </submittedName>
</protein>
<keyword evidence="6" id="KW-0408">Iron</keyword>
<organism evidence="8 9">
    <name type="scientific">Eiseniibacteriota bacterium</name>
    <dbReference type="NCBI Taxonomy" id="2212470"/>
    <lineage>
        <taxon>Bacteria</taxon>
        <taxon>Candidatus Eiseniibacteriota</taxon>
    </lineage>
</organism>
<sequence length="174" mass="19829">QLSPAEKAALAPVQQQFAFRANDYYLELIDWDDPADPIRQLVIPRVEELSPWGELDASNEQAVTVARGVQHKYSDTALLLCNEVCGAYCRYCFRKRLFMDGNDEVTNDVSAGLQYIARHPEISNVLLTGGDPLLMSPRKLREILSQLRRIPHVQIIRLGSKMPAFDPWRILHNQ</sequence>
<evidence type="ECO:0000313" key="9">
    <source>
        <dbReference type="Proteomes" id="UP000697710"/>
    </source>
</evidence>
<dbReference type="PANTHER" id="PTHR30538:SF0">
    <property type="entry name" value="L-LYSINE 2,3-AMINOMUTASE AQ_1632-RELATED"/>
    <property type="match status" value="1"/>
</dbReference>
<dbReference type="PANTHER" id="PTHR30538">
    <property type="entry name" value="LYSINE 2,3-AMINOMUTASE-RELATED"/>
    <property type="match status" value="1"/>
</dbReference>
<keyword evidence="5" id="KW-0663">Pyridoxal phosphate</keyword>
<reference evidence="8" key="2">
    <citation type="journal article" date="2021" name="Microbiome">
        <title>Successional dynamics and alternative stable states in a saline activated sludge microbial community over 9 years.</title>
        <authorList>
            <person name="Wang Y."/>
            <person name="Ye J."/>
            <person name="Ju F."/>
            <person name="Liu L."/>
            <person name="Boyd J.A."/>
            <person name="Deng Y."/>
            <person name="Parks D.H."/>
            <person name="Jiang X."/>
            <person name="Yin X."/>
            <person name="Woodcroft B.J."/>
            <person name="Tyson G.W."/>
            <person name="Hugenholtz P."/>
            <person name="Polz M.F."/>
            <person name="Zhang T."/>
        </authorList>
    </citation>
    <scope>NUCLEOTIDE SEQUENCE</scope>
    <source>
        <strain evidence="8">HKST-UBA01</strain>
    </source>
</reference>
<dbReference type="GO" id="GO:0051539">
    <property type="term" value="F:4 iron, 4 sulfur cluster binding"/>
    <property type="evidence" value="ECO:0007669"/>
    <property type="project" value="UniProtKB-KW"/>
</dbReference>
<dbReference type="GO" id="GO:0003824">
    <property type="term" value="F:catalytic activity"/>
    <property type="evidence" value="ECO:0007669"/>
    <property type="project" value="InterPro"/>
</dbReference>
<keyword evidence="3" id="KW-0949">S-adenosyl-L-methionine</keyword>
<keyword evidence="4" id="KW-0479">Metal-binding</keyword>
<dbReference type="AlphaFoldDB" id="A0A956M3D4"/>
<evidence type="ECO:0000256" key="3">
    <source>
        <dbReference type="ARBA" id="ARBA00022691"/>
    </source>
</evidence>
<keyword evidence="2" id="KW-0004">4Fe-4S</keyword>
<reference evidence="8" key="1">
    <citation type="submission" date="2020-04" db="EMBL/GenBank/DDBJ databases">
        <authorList>
            <person name="Zhang T."/>
        </authorList>
    </citation>
    <scope>NUCLEOTIDE SEQUENCE</scope>
    <source>
        <strain evidence="8">HKST-UBA01</strain>
    </source>
</reference>
<dbReference type="InterPro" id="IPR007197">
    <property type="entry name" value="rSAM"/>
</dbReference>
<name>A0A956M3D4_UNCEI</name>
<keyword evidence="7" id="KW-0411">Iron-sulfur</keyword>
<evidence type="ECO:0000256" key="5">
    <source>
        <dbReference type="ARBA" id="ARBA00022898"/>
    </source>
</evidence>
<evidence type="ECO:0000256" key="2">
    <source>
        <dbReference type="ARBA" id="ARBA00022485"/>
    </source>
</evidence>
<dbReference type="Gene3D" id="3.20.20.70">
    <property type="entry name" value="Aldolase class I"/>
    <property type="match status" value="1"/>
</dbReference>
<evidence type="ECO:0000256" key="1">
    <source>
        <dbReference type="ARBA" id="ARBA00001933"/>
    </source>
</evidence>
<feature type="non-terminal residue" evidence="8">
    <location>
        <position position="1"/>
    </location>
</feature>
<evidence type="ECO:0000313" key="8">
    <source>
        <dbReference type="EMBL" id="MCA9730456.1"/>
    </source>
</evidence>
<gene>
    <name evidence="8" type="ORF">KC729_22450</name>
</gene>